<name>A0A0E9SM14_ANGAN</name>
<dbReference type="EMBL" id="GBXM01067014">
    <property type="protein sequence ID" value="JAH41563.1"/>
    <property type="molecule type" value="Transcribed_RNA"/>
</dbReference>
<sequence length="28" mass="3403">MHFQYLRTKNLVIHVMFQLTPVSPPNKY</sequence>
<accession>A0A0E9SM14</accession>
<evidence type="ECO:0000313" key="1">
    <source>
        <dbReference type="EMBL" id="JAH41563.1"/>
    </source>
</evidence>
<dbReference type="AlphaFoldDB" id="A0A0E9SM14"/>
<proteinExistence type="predicted"/>
<protein>
    <submittedName>
        <fullName evidence="1">Uncharacterized protein</fullName>
    </submittedName>
</protein>
<reference evidence="1" key="2">
    <citation type="journal article" date="2015" name="Fish Shellfish Immunol.">
        <title>Early steps in the European eel (Anguilla anguilla)-Vibrio vulnificus interaction in the gills: Role of the RtxA13 toxin.</title>
        <authorList>
            <person name="Callol A."/>
            <person name="Pajuelo D."/>
            <person name="Ebbesson L."/>
            <person name="Teles M."/>
            <person name="MacKenzie S."/>
            <person name="Amaro C."/>
        </authorList>
    </citation>
    <scope>NUCLEOTIDE SEQUENCE</scope>
</reference>
<reference evidence="1" key="1">
    <citation type="submission" date="2014-11" db="EMBL/GenBank/DDBJ databases">
        <authorList>
            <person name="Amaro Gonzalez C."/>
        </authorList>
    </citation>
    <scope>NUCLEOTIDE SEQUENCE</scope>
</reference>
<organism evidence="1">
    <name type="scientific">Anguilla anguilla</name>
    <name type="common">European freshwater eel</name>
    <name type="synonym">Muraena anguilla</name>
    <dbReference type="NCBI Taxonomy" id="7936"/>
    <lineage>
        <taxon>Eukaryota</taxon>
        <taxon>Metazoa</taxon>
        <taxon>Chordata</taxon>
        <taxon>Craniata</taxon>
        <taxon>Vertebrata</taxon>
        <taxon>Euteleostomi</taxon>
        <taxon>Actinopterygii</taxon>
        <taxon>Neopterygii</taxon>
        <taxon>Teleostei</taxon>
        <taxon>Anguilliformes</taxon>
        <taxon>Anguillidae</taxon>
        <taxon>Anguilla</taxon>
    </lineage>
</organism>